<sequence>MTPPRTGRHDREHIVETALTLLDRVGLPDLTMRRLAAELDVQPSALYWHVRNKQELLAAVADRILDRVRIPEAGQGDLQQRLLATARGIRDALLAYRDGAEVVLSTEALRLGSSRALGALATVFRADCSPADDARARIAAAAVLQFILGHTTLVQQQMHAESHGAATPPAGVEPGPAPEEEGSPSSFEVFDAGVRMLARGFSLATDSRV</sequence>
<dbReference type="PANTHER" id="PTHR30055">
    <property type="entry name" value="HTH-TYPE TRANSCRIPTIONAL REGULATOR RUTR"/>
    <property type="match status" value="1"/>
</dbReference>
<protein>
    <submittedName>
        <fullName evidence="8">AcrR family transcriptional regulator</fullName>
    </submittedName>
</protein>
<feature type="compositionally biased region" description="Low complexity" evidence="6">
    <location>
        <begin position="164"/>
        <end position="174"/>
    </location>
</feature>
<dbReference type="RefSeq" id="WP_310021906.1">
    <property type="nucleotide sequence ID" value="NZ_JAVDUM010000013.1"/>
</dbReference>
<name>A0ABU1SH16_9MICO</name>
<evidence type="ECO:0000256" key="5">
    <source>
        <dbReference type="PROSITE-ProRule" id="PRU00335"/>
    </source>
</evidence>
<accession>A0ABU1SH16</accession>
<evidence type="ECO:0000313" key="9">
    <source>
        <dbReference type="Proteomes" id="UP001259347"/>
    </source>
</evidence>
<dbReference type="EMBL" id="JAVDUM010000013">
    <property type="protein sequence ID" value="MDR6868268.1"/>
    <property type="molecule type" value="Genomic_DNA"/>
</dbReference>
<gene>
    <name evidence="8" type="ORF">J2Y69_002882</name>
</gene>
<dbReference type="SUPFAM" id="SSF48498">
    <property type="entry name" value="Tetracyclin repressor-like, C-terminal domain"/>
    <property type="match status" value="1"/>
</dbReference>
<evidence type="ECO:0000256" key="4">
    <source>
        <dbReference type="ARBA" id="ARBA00023163"/>
    </source>
</evidence>
<feature type="DNA-binding region" description="H-T-H motif" evidence="5">
    <location>
        <begin position="31"/>
        <end position="50"/>
    </location>
</feature>
<feature type="region of interest" description="Disordered" evidence="6">
    <location>
        <begin position="158"/>
        <end position="186"/>
    </location>
</feature>
<dbReference type="PRINTS" id="PR00455">
    <property type="entry name" value="HTHTETR"/>
</dbReference>
<evidence type="ECO:0000256" key="3">
    <source>
        <dbReference type="ARBA" id="ARBA00023125"/>
    </source>
</evidence>
<keyword evidence="1" id="KW-0678">Repressor</keyword>
<dbReference type="PRINTS" id="PR00400">
    <property type="entry name" value="TETREPRESSOR"/>
</dbReference>
<evidence type="ECO:0000259" key="7">
    <source>
        <dbReference type="PROSITE" id="PS50977"/>
    </source>
</evidence>
<evidence type="ECO:0000256" key="6">
    <source>
        <dbReference type="SAM" id="MobiDB-lite"/>
    </source>
</evidence>
<reference evidence="8 9" key="1">
    <citation type="submission" date="2023-07" db="EMBL/GenBank/DDBJ databases">
        <title>Sorghum-associated microbial communities from plants grown in Nebraska, USA.</title>
        <authorList>
            <person name="Schachtman D."/>
        </authorList>
    </citation>
    <scope>NUCLEOTIDE SEQUENCE [LARGE SCALE GENOMIC DNA]</scope>
    <source>
        <strain evidence="8 9">2980</strain>
    </source>
</reference>
<dbReference type="Pfam" id="PF00440">
    <property type="entry name" value="TetR_N"/>
    <property type="match status" value="1"/>
</dbReference>
<dbReference type="InterPro" id="IPR050109">
    <property type="entry name" value="HTH-type_TetR-like_transc_reg"/>
</dbReference>
<proteinExistence type="predicted"/>
<dbReference type="InterPro" id="IPR003012">
    <property type="entry name" value="Tet_transcr_reg_TetR"/>
</dbReference>
<keyword evidence="2" id="KW-0805">Transcription regulation</keyword>
<dbReference type="PANTHER" id="PTHR30055:SF151">
    <property type="entry name" value="TRANSCRIPTIONAL REGULATORY PROTEIN"/>
    <property type="match status" value="1"/>
</dbReference>
<dbReference type="Proteomes" id="UP001259347">
    <property type="component" value="Unassembled WGS sequence"/>
</dbReference>
<evidence type="ECO:0000256" key="2">
    <source>
        <dbReference type="ARBA" id="ARBA00023015"/>
    </source>
</evidence>
<dbReference type="Gene3D" id="1.10.10.60">
    <property type="entry name" value="Homeodomain-like"/>
    <property type="match status" value="1"/>
</dbReference>
<dbReference type="Pfam" id="PF02909">
    <property type="entry name" value="TetR_C_1"/>
    <property type="match status" value="1"/>
</dbReference>
<evidence type="ECO:0000256" key="1">
    <source>
        <dbReference type="ARBA" id="ARBA00022491"/>
    </source>
</evidence>
<dbReference type="PROSITE" id="PS50977">
    <property type="entry name" value="HTH_TETR_2"/>
    <property type="match status" value="1"/>
</dbReference>
<dbReference type="SUPFAM" id="SSF46689">
    <property type="entry name" value="Homeodomain-like"/>
    <property type="match status" value="1"/>
</dbReference>
<evidence type="ECO:0000313" key="8">
    <source>
        <dbReference type="EMBL" id="MDR6868268.1"/>
    </source>
</evidence>
<comment type="caution">
    <text evidence="8">The sequence shown here is derived from an EMBL/GenBank/DDBJ whole genome shotgun (WGS) entry which is preliminary data.</text>
</comment>
<dbReference type="InterPro" id="IPR009057">
    <property type="entry name" value="Homeodomain-like_sf"/>
</dbReference>
<dbReference type="InterPro" id="IPR004111">
    <property type="entry name" value="Repressor_TetR_C"/>
</dbReference>
<dbReference type="InterPro" id="IPR036271">
    <property type="entry name" value="Tet_transcr_reg_TetR-rel_C_sf"/>
</dbReference>
<dbReference type="InterPro" id="IPR001647">
    <property type="entry name" value="HTH_TetR"/>
</dbReference>
<keyword evidence="4" id="KW-0804">Transcription</keyword>
<keyword evidence="9" id="KW-1185">Reference proteome</keyword>
<organism evidence="8 9">
    <name type="scientific">Microbacterium resistens</name>
    <dbReference type="NCBI Taxonomy" id="156977"/>
    <lineage>
        <taxon>Bacteria</taxon>
        <taxon>Bacillati</taxon>
        <taxon>Actinomycetota</taxon>
        <taxon>Actinomycetes</taxon>
        <taxon>Micrococcales</taxon>
        <taxon>Microbacteriaceae</taxon>
        <taxon>Microbacterium</taxon>
    </lineage>
</organism>
<keyword evidence="3 5" id="KW-0238">DNA-binding</keyword>
<dbReference type="Gene3D" id="1.10.357.10">
    <property type="entry name" value="Tetracycline Repressor, domain 2"/>
    <property type="match status" value="1"/>
</dbReference>
<feature type="domain" description="HTH tetR-type" evidence="7">
    <location>
        <begin position="8"/>
        <end position="68"/>
    </location>
</feature>